<comment type="similarity">
    <text evidence="2">Belongs to the major facilitator superfamily.</text>
</comment>
<evidence type="ECO:0000259" key="9">
    <source>
        <dbReference type="PROSITE" id="PS50850"/>
    </source>
</evidence>
<dbReference type="GO" id="GO:0022857">
    <property type="term" value="F:transmembrane transporter activity"/>
    <property type="evidence" value="ECO:0007669"/>
    <property type="project" value="InterPro"/>
</dbReference>
<feature type="transmembrane region" description="Helical" evidence="8">
    <location>
        <begin position="437"/>
        <end position="459"/>
    </location>
</feature>
<evidence type="ECO:0000256" key="8">
    <source>
        <dbReference type="SAM" id="Phobius"/>
    </source>
</evidence>
<dbReference type="GO" id="GO:0005886">
    <property type="term" value="C:plasma membrane"/>
    <property type="evidence" value="ECO:0007669"/>
    <property type="project" value="TreeGrafter"/>
</dbReference>
<evidence type="ECO:0000256" key="7">
    <source>
        <dbReference type="SAM" id="MobiDB-lite"/>
    </source>
</evidence>
<feature type="transmembrane region" description="Helical" evidence="8">
    <location>
        <begin position="412"/>
        <end position="431"/>
    </location>
</feature>
<feature type="domain" description="Major facilitator superfamily (MFS) profile" evidence="9">
    <location>
        <begin position="67"/>
        <end position="572"/>
    </location>
</feature>
<dbReference type="Proteomes" id="UP001201980">
    <property type="component" value="Unassembled WGS sequence"/>
</dbReference>
<sequence length="584" mass="63425">MRLPFQSSKGSDNITPLEAEGGEKSPDVSASKDVSDDGHNISESAQAGVQGVEATTSVWTTKHLVAAYAFIWLIYFVTSTQEVVVRVLTPFVTSSFALHSLTAATNIMSSIIGGLTKLPLAKILDTWGRPQGLALTLVIWVAGFIMMAACNNVETYCAAQVFAAVGAQGVSYCLTIFIADTSSLKNRGLMLAFATSPYIATTWIGGPISSSVLDGPGWKWGFGIFAIVIPVAVCPLILLFLWNLRKARKANLLPEKPKSADSALTRVKNYIIAVDLIGIIILAGGMALFLLPFSLYSYQSKSWNSPMIISMIIVGGVLLIGFVLWEKFLAPVKFIPVRLLADRTVFFGGLMFVFVFFNASVWGSYFSSMLMVVWNQGIDETTYIVNIYRVGSSFSALIIGFFIRWTGRFKWVALYFGLPLMMLGVGLMVHFRQPDISIGYVIMTQIFVAFAGGPIVIAGELAMMAPSDHQHIAVIIAILDLFGSVGTALGLTVASAIWTHSFRTALEKYLPESAPIDYIYGSIYSQLAYPVGSPTRDAISLAYGDTQRLMLITSVCLLAGAVFCAALWRDIKLKDSKQVKGNVV</sequence>
<feature type="transmembrane region" description="Helical" evidence="8">
    <location>
        <begin position="307"/>
        <end position="325"/>
    </location>
</feature>
<evidence type="ECO:0000256" key="5">
    <source>
        <dbReference type="ARBA" id="ARBA00022989"/>
    </source>
</evidence>
<name>A0AAD5RFR3_9PEZI</name>
<comment type="subcellular location">
    <subcellularLocation>
        <location evidence="1">Membrane</location>
        <topology evidence="1">Multi-pass membrane protein</topology>
    </subcellularLocation>
</comment>
<keyword evidence="11" id="KW-1185">Reference proteome</keyword>
<feature type="transmembrane region" description="Helical" evidence="8">
    <location>
        <begin position="96"/>
        <end position="120"/>
    </location>
</feature>
<dbReference type="SUPFAM" id="SSF103473">
    <property type="entry name" value="MFS general substrate transporter"/>
    <property type="match status" value="2"/>
</dbReference>
<feature type="transmembrane region" description="Helical" evidence="8">
    <location>
        <begin position="132"/>
        <end position="149"/>
    </location>
</feature>
<dbReference type="EMBL" id="JAKWBI020001008">
    <property type="protein sequence ID" value="KAJ2891723.1"/>
    <property type="molecule type" value="Genomic_DNA"/>
</dbReference>
<evidence type="ECO:0000256" key="2">
    <source>
        <dbReference type="ARBA" id="ARBA00008335"/>
    </source>
</evidence>
<dbReference type="AlphaFoldDB" id="A0AAD5RFR3"/>
<feature type="transmembrane region" description="Helical" evidence="8">
    <location>
        <begin position="220"/>
        <end position="242"/>
    </location>
</feature>
<accession>A0AAD5RFR3</accession>
<evidence type="ECO:0000313" key="10">
    <source>
        <dbReference type="EMBL" id="KAJ2891723.1"/>
    </source>
</evidence>
<feature type="transmembrane region" description="Helical" evidence="8">
    <location>
        <begin position="386"/>
        <end position="405"/>
    </location>
</feature>
<keyword evidence="5 8" id="KW-1133">Transmembrane helix</keyword>
<feature type="transmembrane region" description="Helical" evidence="8">
    <location>
        <begin position="65"/>
        <end position="84"/>
    </location>
</feature>
<dbReference type="PANTHER" id="PTHR23501:SF3">
    <property type="entry name" value="MAJOR FACILITATOR SUPERFAMILY (MFS) PROFILE DOMAIN-CONTAINING PROTEIN"/>
    <property type="match status" value="1"/>
</dbReference>
<feature type="compositionally biased region" description="Polar residues" evidence="7">
    <location>
        <begin position="1"/>
        <end position="14"/>
    </location>
</feature>
<reference evidence="10" key="1">
    <citation type="submission" date="2022-07" db="EMBL/GenBank/DDBJ databases">
        <title>Draft genome sequence of Zalerion maritima ATCC 34329, a (micro)plastics degrading marine fungus.</title>
        <authorList>
            <person name="Paco A."/>
            <person name="Goncalves M.F.M."/>
            <person name="Rocha-Santos T.A.P."/>
            <person name="Alves A."/>
        </authorList>
    </citation>
    <scope>NUCLEOTIDE SEQUENCE</scope>
    <source>
        <strain evidence="10">ATCC 34329</strain>
    </source>
</reference>
<evidence type="ECO:0000256" key="1">
    <source>
        <dbReference type="ARBA" id="ARBA00004141"/>
    </source>
</evidence>
<feature type="transmembrane region" description="Helical" evidence="8">
    <location>
        <begin position="549"/>
        <end position="568"/>
    </location>
</feature>
<keyword evidence="6 8" id="KW-0472">Membrane</keyword>
<dbReference type="InterPro" id="IPR011701">
    <property type="entry name" value="MFS"/>
</dbReference>
<protein>
    <submittedName>
        <fullName evidence="10">Siderophore iron transporter mirB</fullName>
    </submittedName>
</protein>
<gene>
    <name evidence="10" type="ORF">MKZ38_000015</name>
</gene>
<feature type="transmembrane region" description="Helical" evidence="8">
    <location>
        <begin position="471"/>
        <end position="498"/>
    </location>
</feature>
<dbReference type="InterPro" id="IPR036259">
    <property type="entry name" value="MFS_trans_sf"/>
</dbReference>
<dbReference type="Gene3D" id="1.20.1250.20">
    <property type="entry name" value="MFS general substrate transporter like domains"/>
    <property type="match status" value="1"/>
</dbReference>
<keyword evidence="3" id="KW-0813">Transport</keyword>
<feature type="transmembrane region" description="Helical" evidence="8">
    <location>
        <begin position="345"/>
        <end position="366"/>
    </location>
</feature>
<dbReference type="PANTHER" id="PTHR23501">
    <property type="entry name" value="MAJOR FACILITATOR SUPERFAMILY"/>
    <property type="match status" value="1"/>
</dbReference>
<dbReference type="InterPro" id="IPR020846">
    <property type="entry name" value="MFS_dom"/>
</dbReference>
<keyword evidence="4 8" id="KW-0812">Transmembrane</keyword>
<dbReference type="FunFam" id="1.20.1250.20:FF:000284">
    <property type="entry name" value="Siderophore iron transporter mirB"/>
    <property type="match status" value="1"/>
</dbReference>
<evidence type="ECO:0000256" key="4">
    <source>
        <dbReference type="ARBA" id="ARBA00022692"/>
    </source>
</evidence>
<evidence type="ECO:0000256" key="3">
    <source>
        <dbReference type="ARBA" id="ARBA00022448"/>
    </source>
</evidence>
<evidence type="ECO:0000256" key="6">
    <source>
        <dbReference type="ARBA" id="ARBA00023136"/>
    </source>
</evidence>
<proteinExistence type="inferred from homology"/>
<evidence type="ECO:0000313" key="11">
    <source>
        <dbReference type="Proteomes" id="UP001201980"/>
    </source>
</evidence>
<feature type="region of interest" description="Disordered" evidence="7">
    <location>
        <begin position="1"/>
        <end position="40"/>
    </location>
</feature>
<feature type="transmembrane region" description="Helical" evidence="8">
    <location>
        <begin position="270"/>
        <end position="295"/>
    </location>
</feature>
<feature type="transmembrane region" description="Helical" evidence="8">
    <location>
        <begin position="191"/>
        <end position="208"/>
    </location>
</feature>
<organism evidence="10 11">
    <name type="scientific">Zalerion maritima</name>
    <dbReference type="NCBI Taxonomy" id="339359"/>
    <lineage>
        <taxon>Eukaryota</taxon>
        <taxon>Fungi</taxon>
        <taxon>Dikarya</taxon>
        <taxon>Ascomycota</taxon>
        <taxon>Pezizomycotina</taxon>
        <taxon>Sordariomycetes</taxon>
        <taxon>Lulworthiomycetidae</taxon>
        <taxon>Lulworthiales</taxon>
        <taxon>Lulworthiaceae</taxon>
        <taxon>Zalerion</taxon>
    </lineage>
</organism>
<feature type="transmembrane region" description="Helical" evidence="8">
    <location>
        <begin position="161"/>
        <end position="179"/>
    </location>
</feature>
<comment type="caution">
    <text evidence="10">The sequence shown here is derived from an EMBL/GenBank/DDBJ whole genome shotgun (WGS) entry which is preliminary data.</text>
</comment>
<dbReference type="PROSITE" id="PS50850">
    <property type="entry name" value="MFS"/>
    <property type="match status" value="1"/>
</dbReference>
<dbReference type="Pfam" id="PF07690">
    <property type="entry name" value="MFS_1"/>
    <property type="match status" value="1"/>
</dbReference>